<keyword evidence="2" id="KW-1185">Reference proteome</keyword>
<evidence type="ECO:0000313" key="2">
    <source>
        <dbReference type="Proteomes" id="UP000605427"/>
    </source>
</evidence>
<proteinExistence type="predicted"/>
<protein>
    <submittedName>
        <fullName evidence="1">Uncharacterized protein</fullName>
    </submittedName>
</protein>
<reference evidence="2" key="1">
    <citation type="journal article" date="2019" name="Int. J. Syst. Evol. Microbiol.">
        <title>The Global Catalogue of Microorganisms (GCM) 10K type strain sequencing project: providing services to taxonomists for standard genome sequencing and annotation.</title>
        <authorList>
            <consortium name="The Broad Institute Genomics Platform"/>
            <consortium name="The Broad Institute Genome Sequencing Center for Infectious Disease"/>
            <person name="Wu L."/>
            <person name="Ma J."/>
        </authorList>
    </citation>
    <scope>NUCLEOTIDE SEQUENCE [LARGE SCALE GENOMIC DNA]</scope>
    <source>
        <strain evidence="2">CCM 8702</strain>
    </source>
</reference>
<dbReference type="Proteomes" id="UP000605427">
    <property type="component" value="Unassembled WGS sequence"/>
</dbReference>
<name>A0ABQ1ZJI9_9BACL</name>
<dbReference type="RefSeq" id="WP_172237856.1">
    <property type="nucleotide sequence ID" value="NZ_BMDD01000001.1"/>
</dbReference>
<organism evidence="1 2">
    <name type="scientific">Saccharibacillus endophyticus</name>
    <dbReference type="NCBI Taxonomy" id="2060666"/>
    <lineage>
        <taxon>Bacteria</taxon>
        <taxon>Bacillati</taxon>
        <taxon>Bacillota</taxon>
        <taxon>Bacilli</taxon>
        <taxon>Bacillales</taxon>
        <taxon>Paenibacillaceae</taxon>
        <taxon>Saccharibacillus</taxon>
    </lineage>
</organism>
<accession>A0ABQ1ZJI9</accession>
<sequence length="211" mass="24504">MGTKFANLHIQMQDQQLVLDALRQLTDQAGHVLVKPILNESSILDQYIQRKEDGSSSIETEPHVTYYLHQSGEWTTVLNYYFEWGTVEQVGELLSTFVSQPVMTVGFFDEDIFEWTIFQDGEARSRKLFCGMWAADEYELKPEIVDFTYLQEVVGIKRADLDRLFDSETPEQAVDALSELLNVHLWIDYKVMDSDSESAKRYSRVDQDIRK</sequence>
<dbReference type="EMBL" id="BMDD01000001">
    <property type="protein sequence ID" value="GGH68352.1"/>
    <property type="molecule type" value="Genomic_DNA"/>
</dbReference>
<evidence type="ECO:0000313" key="1">
    <source>
        <dbReference type="EMBL" id="GGH68352.1"/>
    </source>
</evidence>
<gene>
    <name evidence="1" type="ORF">GCM10007362_02260</name>
</gene>
<comment type="caution">
    <text evidence="1">The sequence shown here is derived from an EMBL/GenBank/DDBJ whole genome shotgun (WGS) entry which is preliminary data.</text>
</comment>